<keyword evidence="6 11" id="KW-0812">Transmembrane</keyword>
<dbReference type="AlphaFoldDB" id="A0AAV5S774"/>
<keyword evidence="8 11" id="KW-1133">Transmembrane helix</keyword>
<proteinExistence type="inferred from homology"/>
<comment type="subcellular location">
    <subcellularLocation>
        <location evidence="1">Endoplasmic reticulum membrane</location>
        <topology evidence="1">Multi-pass membrane protein</topology>
    </subcellularLocation>
</comment>
<keyword evidence="4" id="KW-0337">GPI-anchor biosynthesis</keyword>
<dbReference type="Proteomes" id="UP001377567">
    <property type="component" value="Unassembled WGS sequence"/>
</dbReference>
<dbReference type="PANTHER" id="PTHR23071:SF1">
    <property type="entry name" value="GPI ETHANOLAMINE PHOSPHATE TRANSFERASE 3"/>
    <property type="match status" value="1"/>
</dbReference>
<accession>A0AAV5S774</accession>
<dbReference type="Gene3D" id="3.40.720.10">
    <property type="entry name" value="Alkaline Phosphatase, subunit A"/>
    <property type="match status" value="1"/>
</dbReference>
<feature type="transmembrane region" description="Helical" evidence="11">
    <location>
        <begin position="816"/>
        <end position="841"/>
    </location>
</feature>
<organism evidence="12 13">
    <name type="scientific">Maudiozyma humilis</name>
    <name type="common">Sour dough yeast</name>
    <name type="synonym">Kazachstania humilis</name>
    <dbReference type="NCBI Taxonomy" id="51915"/>
    <lineage>
        <taxon>Eukaryota</taxon>
        <taxon>Fungi</taxon>
        <taxon>Dikarya</taxon>
        <taxon>Ascomycota</taxon>
        <taxon>Saccharomycotina</taxon>
        <taxon>Saccharomycetes</taxon>
        <taxon>Saccharomycetales</taxon>
        <taxon>Saccharomycetaceae</taxon>
        <taxon>Maudiozyma</taxon>
    </lineage>
</organism>
<feature type="transmembrane region" description="Helical" evidence="11">
    <location>
        <begin position="501"/>
        <end position="520"/>
    </location>
</feature>
<gene>
    <name evidence="12" type="ORF">DAKH74_051090</name>
</gene>
<feature type="transmembrane region" description="Helical" evidence="11">
    <location>
        <begin position="39"/>
        <end position="60"/>
    </location>
</feature>
<comment type="pathway">
    <text evidence="2">Glycolipid biosynthesis; glycosylphosphatidylinositol-anchor biosynthesis.</text>
</comment>
<dbReference type="InterPro" id="IPR039524">
    <property type="entry name" value="PIGO/GPI13"/>
</dbReference>
<comment type="caution">
    <text evidence="12">The sequence shown here is derived from an EMBL/GenBank/DDBJ whole genome shotgun (WGS) entry which is preliminary data.</text>
</comment>
<evidence type="ECO:0000256" key="8">
    <source>
        <dbReference type="ARBA" id="ARBA00022989"/>
    </source>
</evidence>
<dbReference type="GO" id="GO:0005789">
    <property type="term" value="C:endoplasmic reticulum membrane"/>
    <property type="evidence" value="ECO:0007669"/>
    <property type="project" value="UniProtKB-SubCell"/>
</dbReference>
<dbReference type="Pfam" id="PF01663">
    <property type="entry name" value="Phosphodiest"/>
    <property type="match status" value="1"/>
</dbReference>
<keyword evidence="9 11" id="KW-0472">Membrane</keyword>
<evidence type="ECO:0000256" key="3">
    <source>
        <dbReference type="ARBA" id="ARBA00008695"/>
    </source>
</evidence>
<feature type="transmembrane region" description="Helical" evidence="11">
    <location>
        <begin position="465"/>
        <end position="489"/>
    </location>
</feature>
<evidence type="ECO:0000256" key="4">
    <source>
        <dbReference type="ARBA" id="ARBA00022502"/>
    </source>
</evidence>
<sequence length="1032" mass="117118">MTDIDVTLDERRIKSEILSSSMDEKRIYRSRIQKFKKSHLHYVILLTAIALLQFIAIAFFTRGFLLTRHVLNDSTPPFNSTNTPYEAQFNKAVILIVDALRFDFVIPVEPEKANPYYHNNFPVLYDHFVQSNSGITDGSSILLKFIADPPTTTLQRLKGLTTGSLPTFIDAGSNFNGDVIQEDNLIKQFYENGKEVLFVGDDTWDALFHPFLSNNSDPYESLNVWDLDTVDNGVINFFNKNLINKSEDSFEWNIMVGHMLGVDHVGHKYGPNHFTMKDKQMQVKSFIDDIINALDDDTLLVVMGDHGMDHTGNHGGDSIDELESTLFMYSKRQNAFNSSIDLTNYNISDNGKSYKQVNQVDLVPTLSYLLGTPIPFNNLGWPIEEIFTSDIEKRSMMRATLHQLNTYKETMGIDLEDGFEFDGSKDHTVEQILNKAFLYGDFPLAEKYQKKFLEICKTLWARFDYHSIATGVTLMTISTVLLIAVSKVVPSIVIDQMVPEFTPWICIMTLVSVACFHGIYYVYHQPPFLNSIIWSTLFGAAIGIIIGCCIPIFDRYSLGWIIIRFFQDSVSDYWTCVGTLFVLIHSLLFTSNSFTIWEDKIVSYLLSTFGMLTFYEFVFLPKRQSTTPLLTAKINENEGTTSGVSSSVANSNSLPLSRFARLLGGYHSLVLLLCTRLASMITICREEQGEYCTPTFLNSTNYSNWCMFLCFLIIFFIPICIKGYYNLTSSYQAAAPIWIDIFLKGILFMNFIYWGLTTTENTVSTLKYDFTIVKFTIARVIAGFTLVAVNIGWLMGPLCIKLNVHNTDVKSHQATILGYTNIYGSEYFLLVINVLMAVILFNKPLAQVSIFLMCNQLLSILEIVDLLKLKENIIGPVVLGLLSYQQFFSTGHQATIPSVQWDVGFILTDTITFPFTHIAIVLNTFGPQILVALSVALLTLWKQPPDVLKPQTLLGRIVSNSCVLILYHTILCLSSFIWVTHFRRHLMVWKIFCPRFLFAALSLIVTQVVVTFGTVAFASGRLIRHINDIFWK</sequence>
<feature type="transmembrane region" description="Helical" evidence="11">
    <location>
        <begin position="776"/>
        <end position="795"/>
    </location>
</feature>
<feature type="transmembrane region" description="Helical" evidence="11">
    <location>
        <begin position="702"/>
        <end position="725"/>
    </location>
</feature>
<feature type="transmembrane region" description="Helical" evidence="11">
    <location>
        <begin position="737"/>
        <end position="756"/>
    </location>
</feature>
<evidence type="ECO:0000313" key="13">
    <source>
        <dbReference type="Proteomes" id="UP001377567"/>
    </source>
</evidence>
<keyword evidence="10" id="KW-0325">Glycoprotein</keyword>
<evidence type="ECO:0000256" key="5">
    <source>
        <dbReference type="ARBA" id="ARBA00022679"/>
    </source>
</evidence>
<feature type="transmembrane region" description="Helical" evidence="11">
    <location>
        <begin position="953"/>
        <end position="978"/>
    </location>
</feature>
<evidence type="ECO:0000256" key="11">
    <source>
        <dbReference type="SAM" id="Phobius"/>
    </source>
</evidence>
<evidence type="ECO:0000256" key="10">
    <source>
        <dbReference type="ARBA" id="ARBA00023180"/>
    </source>
</evidence>
<evidence type="ECO:0000256" key="1">
    <source>
        <dbReference type="ARBA" id="ARBA00004477"/>
    </source>
</evidence>
<keyword evidence="7" id="KW-0256">Endoplasmic reticulum</keyword>
<feature type="transmembrane region" description="Helical" evidence="11">
    <location>
        <begin position="573"/>
        <end position="589"/>
    </location>
</feature>
<comment type="similarity">
    <text evidence="3">Belongs to the PIGG/PIGN/PIGO family. PIGO subfamily.</text>
</comment>
<evidence type="ECO:0000313" key="12">
    <source>
        <dbReference type="EMBL" id="GMM58492.1"/>
    </source>
</evidence>
<dbReference type="CDD" id="cd16023">
    <property type="entry name" value="GPI_EPT_3"/>
    <property type="match status" value="1"/>
</dbReference>
<protein>
    <submittedName>
        <fullName evidence="12">Mannose-ethanolamine phosphotransferase</fullName>
    </submittedName>
</protein>
<keyword evidence="5" id="KW-0808">Transferase</keyword>
<keyword evidence="13" id="KW-1185">Reference proteome</keyword>
<feature type="transmembrane region" description="Helical" evidence="11">
    <location>
        <begin position="601"/>
        <end position="620"/>
    </location>
</feature>
<dbReference type="EMBL" id="BTGD01000025">
    <property type="protein sequence ID" value="GMM58492.1"/>
    <property type="molecule type" value="Genomic_DNA"/>
</dbReference>
<reference evidence="12 13" key="1">
    <citation type="journal article" date="2023" name="Elife">
        <title>Identification of key yeast species and microbe-microbe interactions impacting larval growth of Drosophila in the wild.</title>
        <authorList>
            <person name="Mure A."/>
            <person name="Sugiura Y."/>
            <person name="Maeda R."/>
            <person name="Honda K."/>
            <person name="Sakurai N."/>
            <person name="Takahashi Y."/>
            <person name="Watada M."/>
            <person name="Katoh T."/>
            <person name="Gotoh A."/>
            <person name="Gotoh Y."/>
            <person name="Taniguchi I."/>
            <person name="Nakamura K."/>
            <person name="Hayashi T."/>
            <person name="Katayama T."/>
            <person name="Uemura T."/>
            <person name="Hattori Y."/>
        </authorList>
    </citation>
    <scope>NUCLEOTIDE SEQUENCE [LARGE SCALE GENOMIC DNA]</scope>
    <source>
        <strain evidence="12 13">KH-74</strain>
    </source>
</reference>
<dbReference type="GO" id="GO:0051377">
    <property type="term" value="F:mannose-ethanolamine phosphotransferase activity"/>
    <property type="evidence" value="ECO:0007669"/>
    <property type="project" value="InterPro"/>
</dbReference>
<dbReference type="SUPFAM" id="SSF53649">
    <property type="entry name" value="Alkaline phosphatase-like"/>
    <property type="match status" value="1"/>
</dbReference>
<feature type="transmembrane region" description="Helical" evidence="11">
    <location>
        <begin position="998"/>
        <end position="1023"/>
    </location>
</feature>
<evidence type="ECO:0000256" key="9">
    <source>
        <dbReference type="ARBA" id="ARBA00023136"/>
    </source>
</evidence>
<feature type="transmembrane region" description="Helical" evidence="11">
    <location>
        <begin position="918"/>
        <end position="941"/>
    </location>
</feature>
<dbReference type="InterPro" id="IPR002591">
    <property type="entry name" value="Phosphodiest/P_Trfase"/>
</dbReference>
<dbReference type="PANTHER" id="PTHR23071">
    <property type="entry name" value="PHOSPHATIDYLINOSITOL GLYCAN"/>
    <property type="match status" value="1"/>
</dbReference>
<dbReference type="GO" id="GO:0006506">
    <property type="term" value="P:GPI anchor biosynthetic process"/>
    <property type="evidence" value="ECO:0007669"/>
    <property type="project" value="UniProtKB-KW"/>
</dbReference>
<name>A0AAV5S774_MAUHU</name>
<evidence type="ECO:0000256" key="2">
    <source>
        <dbReference type="ARBA" id="ARBA00004687"/>
    </source>
</evidence>
<dbReference type="InterPro" id="IPR017850">
    <property type="entry name" value="Alkaline_phosphatase_core_sf"/>
</dbReference>
<evidence type="ECO:0000256" key="6">
    <source>
        <dbReference type="ARBA" id="ARBA00022692"/>
    </source>
</evidence>
<evidence type="ECO:0000256" key="7">
    <source>
        <dbReference type="ARBA" id="ARBA00022824"/>
    </source>
</evidence>
<dbReference type="InterPro" id="IPR037675">
    <property type="entry name" value="PIG-O_N"/>
</dbReference>
<feature type="transmembrane region" description="Helical" evidence="11">
    <location>
        <begin position="532"/>
        <end position="553"/>
    </location>
</feature>